<comment type="subcellular location">
    <subcellularLocation>
        <location evidence="2">Cell membrane</location>
    </subcellularLocation>
</comment>
<proteinExistence type="predicted"/>
<evidence type="ECO:0000256" key="6">
    <source>
        <dbReference type="ARBA" id="ARBA00022679"/>
    </source>
</evidence>
<name>X1TKJ9_9ZZZZ</name>
<evidence type="ECO:0000256" key="7">
    <source>
        <dbReference type="ARBA" id="ARBA00022741"/>
    </source>
</evidence>
<evidence type="ECO:0000256" key="3">
    <source>
        <dbReference type="ARBA" id="ARBA00012438"/>
    </source>
</evidence>
<comment type="catalytic activity">
    <reaction evidence="1">
        <text>ATP + protein L-histidine = ADP + protein N-phospho-L-histidine.</text>
        <dbReference type="EC" id="2.7.13.3"/>
    </reaction>
</comment>
<evidence type="ECO:0000259" key="12">
    <source>
        <dbReference type="PROSITE" id="PS50109"/>
    </source>
</evidence>
<keyword evidence="6" id="KW-0808">Transferase</keyword>
<dbReference type="EMBL" id="BARW01033072">
    <property type="protein sequence ID" value="GAJ05858.1"/>
    <property type="molecule type" value="Genomic_DNA"/>
</dbReference>
<dbReference type="EC" id="2.7.13.3" evidence="3"/>
<dbReference type="InterPro" id="IPR036890">
    <property type="entry name" value="HATPase_C_sf"/>
</dbReference>
<evidence type="ECO:0000256" key="4">
    <source>
        <dbReference type="ARBA" id="ARBA00022475"/>
    </source>
</evidence>
<dbReference type="InterPro" id="IPR003661">
    <property type="entry name" value="HisK_dim/P_dom"/>
</dbReference>
<feature type="domain" description="Histidine kinase" evidence="12">
    <location>
        <begin position="1"/>
        <end position="204"/>
    </location>
</feature>
<dbReference type="Pfam" id="PF02518">
    <property type="entry name" value="HATPase_c"/>
    <property type="match status" value="1"/>
</dbReference>
<dbReference type="InterPro" id="IPR004358">
    <property type="entry name" value="Sig_transdc_His_kin-like_C"/>
</dbReference>
<evidence type="ECO:0000256" key="1">
    <source>
        <dbReference type="ARBA" id="ARBA00000085"/>
    </source>
</evidence>
<dbReference type="AlphaFoldDB" id="X1TKJ9"/>
<gene>
    <name evidence="13" type="ORF">S12H4_52182</name>
</gene>
<dbReference type="CDD" id="cd16922">
    <property type="entry name" value="HATPase_EvgS-ArcB-TorS-like"/>
    <property type="match status" value="1"/>
</dbReference>
<evidence type="ECO:0000256" key="2">
    <source>
        <dbReference type="ARBA" id="ARBA00004236"/>
    </source>
</evidence>
<dbReference type="CDD" id="cd00082">
    <property type="entry name" value="HisKA"/>
    <property type="match status" value="1"/>
</dbReference>
<keyword evidence="11" id="KW-0472">Membrane</keyword>
<keyword evidence="8" id="KW-0418">Kinase</keyword>
<keyword evidence="5" id="KW-0597">Phosphoprotein</keyword>
<dbReference type="PRINTS" id="PR00344">
    <property type="entry name" value="BCTRLSENSOR"/>
</dbReference>
<feature type="non-terminal residue" evidence="13">
    <location>
        <position position="1"/>
    </location>
</feature>
<keyword evidence="9" id="KW-0067">ATP-binding</keyword>
<dbReference type="InterPro" id="IPR036097">
    <property type="entry name" value="HisK_dim/P_sf"/>
</dbReference>
<evidence type="ECO:0000256" key="9">
    <source>
        <dbReference type="ARBA" id="ARBA00022840"/>
    </source>
</evidence>
<protein>
    <recommendedName>
        <fullName evidence="3">histidine kinase</fullName>
        <ecNumber evidence="3">2.7.13.3</ecNumber>
    </recommendedName>
</protein>
<dbReference type="InterPro" id="IPR005467">
    <property type="entry name" value="His_kinase_dom"/>
</dbReference>
<dbReference type="SMART" id="SM00387">
    <property type="entry name" value="HATPase_c"/>
    <property type="match status" value="1"/>
</dbReference>
<dbReference type="GO" id="GO:0000155">
    <property type="term" value="F:phosphorelay sensor kinase activity"/>
    <property type="evidence" value="ECO:0007669"/>
    <property type="project" value="InterPro"/>
</dbReference>
<dbReference type="Gene3D" id="1.10.287.130">
    <property type="match status" value="1"/>
</dbReference>
<evidence type="ECO:0000313" key="13">
    <source>
        <dbReference type="EMBL" id="GAJ05858.1"/>
    </source>
</evidence>
<dbReference type="Gene3D" id="3.30.565.10">
    <property type="entry name" value="Histidine kinase-like ATPase, C-terminal domain"/>
    <property type="match status" value="1"/>
</dbReference>
<dbReference type="SUPFAM" id="SSF47384">
    <property type="entry name" value="Homodimeric domain of signal transducing histidine kinase"/>
    <property type="match status" value="1"/>
</dbReference>
<dbReference type="GO" id="GO:0005886">
    <property type="term" value="C:plasma membrane"/>
    <property type="evidence" value="ECO:0007669"/>
    <property type="project" value="UniProtKB-SubCell"/>
</dbReference>
<keyword evidence="7" id="KW-0547">Nucleotide-binding</keyword>
<evidence type="ECO:0000256" key="10">
    <source>
        <dbReference type="ARBA" id="ARBA00023012"/>
    </source>
</evidence>
<comment type="caution">
    <text evidence="13">The sequence shown here is derived from an EMBL/GenBank/DDBJ whole genome shotgun (WGS) entry which is preliminary data.</text>
</comment>
<dbReference type="PANTHER" id="PTHR43047">
    <property type="entry name" value="TWO-COMPONENT HISTIDINE PROTEIN KINASE"/>
    <property type="match status" value="1"/>
</dbReference>
<keyword evidence="10" id="KW-0902">Two-component regulatory system</keyword>
<dbReference type="PANTHER" id="PTHR43047:SF72">
    <property type="entry name" value="OSMOSENSING HISTIDINE PROTEIN KINASE SLN1"/>
    <property type="match status" value="1"/>
</dbReference>
<evidence type="ECO:0000256" key="8">
    <source>
        <dbReference type="ARBA" id="ARBA00022777"/>
    </source>
</evidence>
<dbReference type="SUPFAM" id="SSF55874">
    <property type="entry name" value="ATPase domain of HSP90 chaperone/DNA topoisomerase II/histidine kinase"/>
    <property type="match status" value="1"/>
</dbReference>
<dbReference type="Pfam" id="PF00512">
    <property type="entry name" value="HisKA"/>
    <property type="match status" value="1"/>
</dbReference>
<dbReference type="GO" id="GO:0005524">
    <property type="term" value="F:ATP binding"/>
    <property type="evidence" value="ECO:0007669"/>
    <property type="project" value="UniProtKB-KW"/>
</dbReference>
<accession>X1TKJ9</accession>
<dbReference type="FunFam" id="3.30.565.10:FF:000023">
    <property type="entry name" value="PAS domain-containing sensor histidine kinase"/>
    <property type="match status" value="1"/>
</dbReference>
<reference evidence="13" key="1">
    <citation type="journal article" date="2014" name="Front. Microbiol.">
        <title>High frequency of phylogenetically diverse reductive dehalogenase-homologous genes in deep subseafloor sedimentary metagenomes.</title>
        <authorList>
            <person name="Kawai M."/>
            <person name="Futagami T."/>
            <person name="Toyoda A."/>
            <person name="Takaki Y."/>
            <person name="Nishi S."/>
            <person name="Hori S."/>
            <person name="Arai W."/>
            <person name="Tsubouchi T."/>
            <person name="Morono Y."/>
            <person name="Uchiyama I."/>
            <person name="Ito T."/>
            <person name="Fujiyama A."/>
            <person name="Inagaki F."/>
            <person name="Takami H."/>
        </authorList>
    </citation>
    <scope>NUCLEOTIDE SEQUENCE</scope>
    <source>
        <strain evidence="13">Expedition CK06-06</strain>
    </source>
</reference>
<sequence length="206" mass="22552">SELMLDGVPGEINKEQRQCLDDTLSSGKHLLDLINDILDLSKIESGKIKLSLTDVVLTDVLEGLKRTMTPILAPRKQSLDIEVEKGLPPVHADKAKIKQVLLNLLSNAARFTPDGGKLKIEAVRKGGWCHVSVVDNGIGMKKEDQERIFEPFHQLDNPLTREKGGSGLGLAVARQIIEKHGGKIWVESEYGKGSRFSFTLLLAPAG</sequence>
<evidence type="ECO:0000256" key="11">
    <source>
        <dbReference type="ARBA" id="ARBA00023136"/>
    </source>
</evidence>
<dbReference type="GO" id="GO:0009927">
    <property type="term" value="F:histidine phosphotransfer kinase activity"/>
    <property type="evidence" value="ECO:0007669"/>
    <property type="project" value="TreeGrafter"/>
</dbReference>
<organism evidence="13">
    <name type="scientific">marine sediment metagenome</name>
    <dbReference type="NCBI Taxonomy" id="412755"/>
    <lineage>
        <taxon>unclassified sequences</taxon>
        <taxon>metagenomes</taxon>
        <taxon>ecological metagenomes</taxon>
    </lineage>
</organism>
<dbReference type="PROSITE" id="PS50109">
    <property type="entry name" value="HIS_KIN"/>
    <property type="match status" value="1"/>
</dbReference>
<keyword evidence="4" id="KW-1003">Cell membrane</keyword>
<evidence type="ECO:0000256" key="5">
    <source>
        <dbReference type="ARBA" id="ARBA00022553"/>
    </source>
</evidence>
<dbReference type="InterPro" id="IPR003594">
    <property type="entry name" value="HATPase_dom"/>
</dbReference>